<dbReference type="EMBL" id="CM015728">
    <property type="protein sequence ID" value="KAF3701788.1"/>
    <property type="molecule type" value="Genomic_DNA"/>
</dbReference>
<dbReference type="Proteomes" id="UP000503349">
    <property type="component" value="Chromosome 17"/>
</dbReference>
<gene>
    <name evidence="1" type="ORF">EXN66_Car017476</name>
</gene>
<sequence length="69" mass="7827">MSHSIRSQRSSEGKERREELVLVGMSHPSLAQHSTKLRETNSSTLFGMQCTVCTKKLNCDTLKHRVVKL</sequence>
<reference evidence="1 2" key="1">
    <citation type="submission" date="2019-02" db="EMBL/GenBank/DDBJ databases">
        <title>Opniocepnalus argus genome.</title>
        <authorList>
            <person name="Zhou C."/>
            <person name="Xiao S."/>
        </authorList>
    </citation>
    <scope>NUCLEOTIDE SEQUENCE [LARGE SCALE GENOMIC DNA]</scope>
    <source>
        <strain evidence="1">OARG1902GOOAL</strain>
        <tissue evidence="1">Muscle</tissue>
    </source>
</reference>
<organism evidence="1 2">
    <name type="scientific">Channa argus</name>
    <name type="common">Northern snakehead</name>
    <name type="synonym">Ophicephalus argus</name>
    <dbReference type="NCBI Taxonomy" id="215402"/>
    <lineage>
        <taxon>Eukaryota</taxon>
        <taxon>Metazoa</taxon>
        <taxon>Chordata</taxon>
        <taxon>Craniata</taxon>
        <taxon>Vertebrata</taxon>
        <taxon>Euteleostomi</taxon>
        <taxon>Actinopterygii</taxon>
        <taxon>Neopterygii</taxon>
        <taxon>Teleostei</taxon>
        <taxon>Neoteleostei</taxon>
        <taxon>Acanthomorphata</taxon>
        <taxon>Anabantaria</taxon>
        <taxon>Anabantiformes</taxon>
        <taxon>Channoidei</taxon>
        <taxon>Channidae</taxon>
        <taxon>Channa</taxon>
    </lineage>
</organism>
<accession>A0A6G1QHR6</accession>
<dbReference type="AlphaFoldDB" id="A0A6G1QHR6"/>
<name>A0A6G1QHR6_CHAAH</name>
<protein>
    <submittedName>
        <fullName evidence="1">Uncharacterized protein</fullName>
    </submittedName>
</protein>
<evidence type="ECO:0000313" key="2">
    <source>
        <dbReference type="Proteomes" id="UP000503349"/>
    </source>
</evidence>
<proteinExistence type="predicted"/>
<keyword evidence="2" id="KW-1185">Reference proteome</keyword>
<evidence type="ECO:0000313" key="1">
    <source>
        <dbReference type="EMBL" id="KAF3701788.1"/>
    </source>
</evidence>
<reference evidence="2" key="2">
    <citation type="submission" date="2019-02" db="EMBL/GenBank/DDBJ databases">
        <title>Opniocepnalus argus Var Kimnra genome.</title>
        <authorList>
            <person name="Zhou C."/>
            <person name="Xiao S."/>
        </authorList>
    </citation>
    <scope>NUCLEOTIDE SEQUENCE [LARGE SCALE GENOMIC DNA]</scope>
</reference>